<dbReference type="EMBL" id="UGSG01000001">
    <property type="protein sequence ID" value="SUA73833.1"/>
    <property type="molecule type" value="Genomic_DNA"/>
</dbReference>
<dbReference type="Gene3D" id="3.10.450.40">
    <property type="match status" value="1"/>
</dbReference>
<dbReference type="RefSeq" id="WP_038620876.1">
    <property type="nucleotide sequence ID" value="NZ_CP009553.3"/>
</dbReference>
<dbReference type="KEGG" id="ppnm:LV28_24810"/>
<dbReference type="Proteomes" id="UP000254573">
    <property type="component" value="Unassembled WGS sequence"/>
</dbReference>
<proteinExistence type="predicted"/>
<accession>A0A379KDB5</accession>
<dbReference type="EMBL" id="UGSG01000002">
    <property type="protein sequence ID" value="SUD65863.1"/>
    <property type="molecule type" value="Genomic_DNA"/>
</dbReference>
<evidence type="ECO:0000313" key="2">
    <source>
        <dbReference type="EMBL" id="SUA82012.1"/>
    </source>
</evidence>
<reference evidence="3 4" key="1">
    <citation type="submission" date="2018-06" db="EMBL/GenBank/DDBJ databases">
        <authorList>
            <consortium name="Pathogen Informatics"/>
            <person name="Doyle S."/>
        </authorList>
    </citation>
    <scope>NUCLEOTIDE SEQUENCE [LARGE SCALE GENOMIC DNA]</scope>
    <source>
        <strain evidence="3 4">NCTC13160</strain>
    </source>
</reference>
<gene>
    <name evidence="1" type="ORF">NCTC13160_00004</name>
    <name evidence="2" type="ORF">NCTC13160_04886</name>
    <name evidence="3" type="ORF">NCTC13160_04961</name>
</gene>
<evidence type="ECO:0008006" key="5">
    <source>
        <dbReference type="Google" id="ProtNLM"/>
    </source>
</evidence>
<organism evidence="3 4">
    <name type="scientific">Pandoraea pnomenusa</name>
    <dbReference type="NCBI Taxonomy" id="93220"/>
    <lineage>
        <taxon>Bacteria</taxon>
        <taxon>Pseudomonadati</taxon>
        <taxon>Pseudomonadota</taxon>
        <taxon>Betaproteobacteria</taxon>
        <taxon>Burkholderiales</taxon>
        <taxon>Burkholderiaceae</taxon>
        <taxon>Pandoraea</taxon>
    </lineage>
</organism>
<dbReference type="SUPFAM" id="SSF160719">
    <property type="entry name" value="gpW/gp25-like"/>
    <property type="match status" value="1"/>
</dbReference>
<evidence type="ECO:0000313" key="4">
    <source>
        <dbReference type="Proteomes" id="UP000254573"/>
    </source>
</evidence>
<sequence>MSDLNHMWGSDLTVSASGDLQLVDGADQTQQRILRRLMTNPRGPAVGGTPPEPGDYIFHLDYGAGLPREVGRTLDAGRIRAKIRGQILREASVARQPAPVIDVQAIASGVSVSIRYTDAATGQPATLSFNVNQ</sequence>
<protein>
    <recommendedName>
        <fullName evidence="5">Phage tail protein</fullName>
    </recommendedName>
</protein>
<dbReference type="OrthoDB" id="8450990at2"/>
<evidence type="ECO:0000313" key="1">
    <source>
        <dbReference type="EMBL" id="SUA73833.1"/>
    </source>
</evidence>
<name>A0A379KDB5_9BURK</name>
<dbReference type="EMBL" id="UGSG01000001">
    <property type="protein sequence ID" value="SUA82012.1"/>
    <property type="molecule type" value="Genomic_DNA"/>
</dbReference>
<dbReference type="AlphaFoldDB" id="A0A379KDB5"/>
<evidence type="ECO:0000313" key="3">
    <source>
        <dbReference type="EMBL" id="SUD65863.1"/>
    </source>
</evidence>